<evidence type="ECO:0000256" key="8">
    <source>
        <dbReference type="ARBA" id="ARBA00022741"/>
    </source>
</evidence>
<evidence type="ECO:0000256" key="9">
    <source>
        <dbReference type="ARBA" id="ARBA00022777"/>
    </source>
</evidence>
<dbReference type="Proteomes" id="UP001232973">
    <property type="component" value="Unassembled WGS sequence"/>
</dbReference>
<keyword evidence="9 14" id="KW-0418">Kinase</keyword>
<dbReference type="SUPFAM" id="SSF55021">
    <property type="entry name" value="ACT-like"/>
    <property type="match status" value="2"/>
</dbReference>
<dbReference type="SUPFAM" id="SSF53633">
    <property type="entry name" value="Carbamate kinase-like"/>
    <property type="match status" value="1"/>
</dbReference>
<dbReference type="InterPro" id="IPR005260">
    <property type="entry name" value="Asp_kin_monofn"/>
</dbReference>
<comment type="caution">
    <text evidence="18">The sequence shown here is derived from an EMBL/GenBank/DDBJ whole genome shotgun (WGS) entry which is preliminary data.</text>
</comment>
<dbReference type="InterPro" id="IPR027795">
    <property type="entry name" value="CASTOR_ACT_dom"/>
</dbReference>
<evidence type="ECO:0000256" key="13">
    <source>
        <dbReference type="ARBA" id="ARBA00047872"/>
    </source>
</evidence>
<comment type="pathway">
    <text evidence="2 15">Amino-acid biosynthesis; L-lysine biosynthesis via DAP pathway; (S)-tetrahydrodipicolinate from L-aspartate: step 1/4.</text>
</comment>
<evidence type="ECO:0000259" key="16">
    <source>
        <dbReference type="Pfam" id="PF00696"/>
    </source>
</evidence>
<dbReference type="EC" id="2.7.2.4" evidence="14"/>
<evidence type="ECO:0000256" key="11">
    <source>
        <dbReference type="ARBA" id="ARBA00022915"/>
    </source>
</evidence>
<dbReference type="Gene3D" id="3.40.1160.10">
    <property type="entry name" value="Acetylglutamate kinase-like"/>
    <property type="match status" value="1"/>
</dbReference>
<comment type="similarity">
    <text evidence="5 14">Belongs to the aspartokinase family.</text>
</comment>
<dbReference type="Pfam" id="PF13840">
    <property type="entry name" value="ACT_7"/>
    <property type="match status" value="1"/>
</dbReference>
<evidence type="ECO:0000256" key="10">
    <source>
        <dbReference type="ARBA" id="ARBA00022840"/>
    </source>
</evidence>
<keyword evidence="11" id="KW-0220">Diaminopimelate biosynthesis</keyword>
<dbReference type="Gene3D" id="3.30.2130.10">
    <property type="entry name" value="VC0802-like"/>
    <property type="match status" value="1"/>
</dbReference>
<comment type="pathway">
    <text evidence="3 15">Amino-acid biosynthesis; L-methionine biosynthesis via de novo pathway; L-homoserine from L-aspartate: step 1/3.</text>
</comment>
<gene>
    <name evidence="18" type="ORF">J2S03_001595</name>
</gene>
<protein>
    <recommendedName>
        <fullName evidence="14">Aspartokinase</fullName>
        <ecNumber evidence="14">2.7.2.4</ecNumber>
    </recommendedName>
</protein>
<keyword evidence="8" id="KW-0547">Nucleotide-binding</keyword>
<evidence type="ECO:0000256" key="7">
    <source>
        <dbReference type="ARBA" id="ARBA00022679"/>
    </source>
</evidence>
<evidence type="ECO:0000256" key="6">
    <source>
        <dbReference type="ARBA" id="ARBA00022605"/>
    </source>
</evidence>
<dbReference type="NCBIfam" id="TIGR00657">
    <property type="entry name" value="asp_kinases"/>
    <property type="match status" value="1"/>
</dbReference>
<sequence>MSVRILKFGGTSVASPQARAAAVQHVKRTLEQGVPAVVVVSAMGRSGDPYATDTLLSLVGPDAAVSARELDVLMACGETISAVVFANLLCEHGVQATALNGQQAGIMTDDRHGDASILGVNPARIESELAKGCVPVVTGFQGYSPSGEITTLGRGGSDTTAAALGVALEAEAVDIYTDVAGVMTADPRIVPDAQKLPNLSYQEMYQFALQGAKVVHPRAVELAMQKGVPMYVRCTTSTDSGTLIGHADGPLEGGRTLARPVIGVTQQSDVARLMVESVGHRCGEILDGLARCGLDVDWIASDPGQFSCVIGEKHAQVVQERLQPSGLRVEVTCGFAKVVVVGGVASDTVVLAQVAQVLADEGIEMVQTGHLSHGLGVLVQQSQMKQAVGALHAAFDLGSTGWGPRAAAHTEEAAMPLSAVPAG</sequence>
<reference evidence="18 19" key="1">
    <citation type="submission" date="2023-07" db="EMBL/GenBank/DDBJ databases">
        <title>Genomic Encyclopedia of Type Strains, Phase IV (KMG-IV): sequencing the most valuable type-strain genomes for metagenomic binning, comparative biology and taxonomic classification.</title>
        <authorList>
            <person name="Goeker M."/>
        </authorList>
    </citation>
    <scope>NUCLEOTIDE SEQUENCE [LARGE SCALE GENOMIC DNA]</scope>
    <source>
        <strain evidence="18 19">DSM 4006</strain>
    </source>
</reference>
<keyword evidence="6 15" id="KW-0028">Amino-acid biosynthesis</keyword>
<dbReference type="PANTHER" id="PTHR21499:SF3">
    <property type="entry name" value="ASPARTOKINASE"/>
    <property type="match status" value="1"/>
</dbReference>
<feature type="domain" description="CASTOR ACT" evidence="17">
    <location>
        <begin position="331"/>
        <end position="392"/>
    </location>
</feature>
<dbReference type="InterPro" id="IPR001341">
    <property type="entry name" value="Asp_kinase"/>
</dbReference>
<organism evidence="18 19">
    <name type="scientific">Alicyclobacillus cycloheptanicus</name>
    <dbReference type="NCBI Taxonomy" id="1457"/>
    <lineage>
        <taxon>Bacteria</taxon>
        <taxon>Bacillati</taxon>
        <taxon>Bacillota</taxon>
        <taxon>Bacilli</taxon>
        <taxon>Bacillales</taxon>
        <taxon>Alicyclobacillaceae</taxon>
        <taxon>Alicyclobacillus</taxon>
    </lineage>
</organism>
<dbReference type="InterPro" id="IPR045865">
    <property type="entry name" value="ACT-like_dom_sf"/>
</dbReference>
<comment type="pathway">
    <text evidence="4 15">Amino-acid biosynthesis; L-threonine biosynthesis; L-threonine from L-aspartate: step 1/5.</text>
</comment>
<dbReference type="PROSITE" id="PS00324">
    <property type="entry name" value="ASPARTOKINASE"/>
    <property type="match status" value="1"/>
</dbReference>
<feature type="domain" description="Aspartate/glutamate/uridylate kinase" evidence="16">
    <location>
        <begin position="4"/>
        <end position="233"/>
    </location>
</feature>
<name>A0ABT9XHI3_9BACL</name>
<comment type="catalytic activity">
    <reaction evidence="13 14">
        <text>L-aspartate + ATP = 4-phospho-L-aspartate + ADP</text>
        <dbReference type="Rhea" id="RHEA:23776"/>
        <dbReference type="ChEBI" id="CHEBI:29991"/>
        <dbReference type="ChEBI" id="CHEBI:30616"/>
        <dbReference type="ChEBI" id="CHEBI:57535"/>
        <dbReference type="ChEBI" id="CHEBI:456216"/>
        <dbReference type="EC" id="2.7.2.4"/>
    </reaction>
</comment>
<keyword evidence="7 14" id="KW-0808">Transferase</keyword>
<evidence type="ECO:0000313" key="18">
    <source>
        <dbReference type="EMBL" id="MDQ0189748.1"/>
    </source>
</evidence>
<evidence type="ECO:0000256" key="1">
    <source>
        <dbReference type="ARBA" id="ARBA00003121"/>
    </source>
</evidence>
<evidence type="ECO:0000256" key="3">
    <source>
        <dbReference type="ARBA" id="ARBA00004986"/>
    </source>
</evidence>
<keyword evidence="12" id="KW-0457">Lysine biosynthesis</keyword>
<keyword evidence="19" id="KW-1185">Reference proteome</keyword>
<proteinExistence type="inferred from homology"/>
<evidence type="ECO:0000259" key="17">
    <source>
        <dbReference type="Pfam" id="PF13840"/>
    </source>
</evidence>
<dbReference type="Pfam" id="PF00696">
    <property type="entry name" value="AA_kinase"/>
    <property type="match status" value="1"/>
</dbReference>
<dbReference type="GO" id="GO:0004072">
    <property type="term" value="F:aspartate kinase activity"/>
    <property type="evidence" value="ECO:0007669"/>
    <property type="project" value="UniProtKB-EC"/>
</dbReference>
<accession>A0ABT9XHI3</accession>
<evidence type="ECO:0000256" key="14">
    <source>
        <dbReference type="RuleBase" id="RU003448"/>
    </source>
</evidence>
<keyword evidence="10" id="KW-0067">ATP-binding</keyword>
<evidence type="ECO:0000256" key="15">
    <source>
        <dbReference type="RuleBase" id="RU004249"/>
    </source>
</evidence>
<dbReference type="EMBL" id="JAUSTP010000010">
    <property type="protein sequence ID" value="MDQ0189748.1"/>
    <property type="molecule type" value="Genomic_DNA"/>
</dbReference>
<dbReference type="PANTHER" id="PTHR21499">
    <property type="entry name" value="ASPARTATE KINASE"/>
    <property type="match status" value="1"/>
</dbReference>
<dbReference type="RefSeq" id="WP_274456733.1">
    <property type="nucleotide sequence ID" value="NZ_CP067097.1"/>
</dbReference>
<dbReference type="InterPro" id="IPR001048">
    <property type="entry name" value="Asp/Glu/Uridylate_kinase"/>
</dbReference>
<evidence type="ECO:0000256" key="5">
    <source>
        <dbReference type="ARBA" id="ARBA00010122"/>
    </source>
</evidence>
<comment type="function">
    <text evidence="1">Catalyzes the phosphorylation of the beta-carboxyl group of aspartic acid with ATP to yield 4-phospho-L-aspartate, which is involved in the branched biosynthetic pathway leading to the biosynthesis of amino acids threonine, isoleucine and methionine.</text>
</comment>
<evidence type="ECO:0000256" key="2">
    <source>
        <dbReference type="ARBA" id="ARBA00004766"/>
    </source>
</evidence>
<dbReference type="InterPro" id="IPR036393">
    <property type="entry name" value="AceGlu_kinase-like_sf"/>
</dbReference>
<dbReference type="PIRSF" id="PIRSF000726">
    <property type="entry name" value="Asp_kin"/>
    <property type="match status" value="1"/>
</dbReference>
<evidence type="ECO:0000256" key="12">
    <source>
        <dbReference type="ARBA" id="ARBA00023154"/>
    </source>
</evidence>
<evidence type="ECO:0000313" key="19">
    <source>
        <dbReference type="Proteomes" id="UP001232973"/>
    </source>
</evidence>
<dbReference type="InterPro" id="IPR018042">
    <property type="entry name" value="Aspartate_kinase_CS"/>
</dbReference>
<evidence type="ECO:0000256" key="4">
    <source>
        <dbReference type="ARBA" id="ARBA00005139"/>
    </source>
</evidence>